<sequence length="434" mass="50207">MEDMQFISCVRFSLQLMIAEAFFILGWNRKHHFILRLLISFAVYFLSVSLLFHLFVSIPGSNPVIYTLYYISMFFLTLAGMKCCFQVKAKEILFAGVCAYATQHIAFAFFMIFREITGIVLSPVPDFLFYRFLPYVLVSLCVYFGLVRRYEGESELKDRDSRMLVLAFVILLTAIFISALVDNRMFQGESGILRNILCKIYAVLCCAMAIFAAFNLTRQNWILHENEMMENMLHNLKEQQKLSRENINIINIKCHDLKYRISKISKIEDAGEQKEYIETIKDAVAIYDNIYQTGNDILDLVLTEKSLLCDEYRIKMSCMIEGSIMNFINTTDLYALFGNLLDNAIESVMKEDDEGKRIISILVAKKPQGCHIHVDNYCSEQLTFEDGLPVTSKKDKAYHGFGVKSIKYIVDKYKGDILMQAVEQRFQVDILFYL</sequence>
<dbReference type="Proteomes" id="UP000306509">
    <property type="component" value="Unassembled WGS sequence"/>
</dbReference>
<feature type="transmembrane region" description="Helical" evidence="1">
    <location>
        <begin position="193"/>
        <end position="214"/>
    </location>
</feature>
<keyword evidence="1" id="KW-1133">Transmembrane helix</keyword>
<evidence type="ECO:0000256" key="1">
    <source>
        <dbReference type="SAM" id="Phobius"/>
    </source>
</evidence>
<name>A0A4U8Q439_9FIRM</name>
<proteinExistence type="predicted"/>
<keyword evidence="1" id="KW-0472">Membrane</keyword>
<dbReference type="AlphaFoldDB" id="A0A4U8Q439"/>
<accession>A0A4U8Q439</accession>
<reference evidence="3 4" key="1">
    <citation type="journal article" date="2019" name="Anaerobe">
        <title>Detection of Robinsoniella peoriensis in multiple bone samples of a trauma patient.</title>
        <authorList>
            <person name="Schrottner P."/>
            <person name="Hartwich K."/>
            <person name="Bunk B."/>
            <person name="Schober I."/>
            <person name="Helbig S."/>
            <person name="Rudolph W.W."/>
            <person name="Gunzer F."/>
        </authorList>
    </citation>
    <scope>NUCLEOTIDE SEQUENCE [LARGE SCALE GENOMIC DNA]</scope>
    <source>
        <strain evidence="3 4">DSM 106044</strain>
    </source>
</reference>
<feature type="transmembrane region" description="Helical" evidence="1">
    <location>
        <begin position="92"/>
        <end position="112"/>
    </location>
</feature>
<evidence type="ECO:0000259" key="2">
    <source>
        <dbReference type="Pfam" id="PF14501"/>
    </source>
</evidence>
<feature type="domain" description="Sensor histidine kinase NatK-like C-terminal" evidence="2">
    <location>
        <begin position="329"/>
        <end position="432"/>
    </location>
</feature>
<dbReference type="RefSeq" id="WP_027292221.1">
    <property type="nucleotide sequence ID" value="NZ_CABMJZ010000106.1"/>
</dbReference>
<dbReference type="InterPro" id="IPR036890">
    <property type="entry name" value="HATPase_C_sf"/>
</dbReference>
<evidence type="ECO:0000313" key="4">
    <source>
        <dbReference type="Proteomes" id="UP000306509"/>
    </source>
</evidence>
<dbReference type="EMBL" id="QGQD01000069">
    <property type="protein sequence ID" value="TLC99520.1"/>
    <property type="molecule type" value="Genomic_DNA"/>
</dbReference>
<dbReference type="CDD" id="cd16935">
    <property type="entry name" value="HATPase_AgrC-ComD-like"/>
    <property type="match status" value="1"/>
</dbReference>
<feature type="transmembrane region" description="Helical" evidence="1">
    <location>
        <begin position="6"/>
        <end position="25"/>
    </location>
</feature>
<feature type="transmembrane region" description="Helical" evidence="1">
    <location>
        <begin position="132"/>
        <end position="151"/>
    </location>
</feature>
<protein>
    <recommendedName>
        <fullName evidence="2">Sensor histidine kinase NatK-like C-terminal domain-containing protein</fullName>
    </recommendedName>
</protein>
<comment type="caution">
    <text evidence="3">The sequence shown here is derived from an EMBL/GenBank/DDBJ whole genome shotgun (WGS) entry which is preliminary data.</text>
</comment>
<dbReference type="InterPro" id="IPR032834">
    <property type="entry name" value="NatK-like_C"/>
</dbReference>
<feature type="transmembrane region" description="Helical" evidence="1">
    <location>
        <begin position="64"/>
        <end position="85"/>
    </location>
</feature>
<dbReference type="Gene3D" id="3.30.565.10">
    <property type="entry name" value="Histidine kinase-like ATPase, C-terminal domain"/>
    <property type="match status" value="1"/>
</dbReference>
<gene>
    <name evidence="3" type="ORF">DSM106044_03723</name>
</gene>
<organism evidence="3 4">
    <name type="scientific">Robinsoniella peoriensis</name>
    <dbReference type="NCBI Taxonomy" id="180332"/>
    <lineage>
        <taxon>Bacteria</taxon>
        <taxon>Bacillati</taxon>
        <taxon>Bacillota</taxon>
        <taxon>Clostridia</taxon>
        <taxon>Lachnospirales</taxon>
        <taxon>Lachnospiraceae</taxon>
        <taxon>Robinsoniella</taxon>
    </lineage>
</organism>
<feature type="transmembrane region" description="Helical" evidence="1">
    <location>
        <begin position="163"/>
        <end position="181"/>
    </location>
</feature>
<dbReference type="SUPFAM" id="SSF55874">
    <property type="entry name" value="ATPase domain of HSP90 chaperone/DNA topoisomerase II/histidine kinase"/>
    <property type="match status" value="1"/>
</dbReference>
<dbReference type="Pfam" id="PF14501">
    <property type="entry name" value="HATPase_c_5"/>
    <property type="match status" value="1"/>
</dbReference>
<keyword evidence="4" id="KW-1185">Reference proteome</keyword>
<dbReference type="OrthoDB" id="9813149at2"/>
<keyword evidence="1" id="KW-0812">Transmembrane</keyword>
<evidence type="ECO:0000313" key="3">
    <source>
        <dbReference type="EMBL" id="TLC99520.1"/>
    </source>
</evidence>
<feature type="transmembrane region" description="Helical" evidence="1">
    <location>
        <begin position="37"/>
        <end position="58"/>
    </location>
</feature>